<dbReference type="EMBL" id="QJSY01000004">
    <property type="protein sequence ID" value="PYE60211.1"/>
    <property type="molecule type" value="Genomic_DNA"/>
</dbReference>
<name>A0ABX5PRR8_9GAMM</name>
<reference evidence="1 2" key="1">
    <citation type="submission" date="2018-06" db="EMBL/GenBank/DDBJ databases">
        <title>Genomic Encyclopedia of Type Strains, Phase III (KMG-III): the genomes of soil and plant-associated and newly described type strains.</title>
        <authorList>
            <person name="Whitman W."/>
        </authorList>
    </citation>
    <scope>NUCLEOTIDE SEQUENCE [LARGE SCALE GENOMIC DNA]</scope>
    <source>
        <strain evidence="1 2">JC5</strain>
    </source>
</reference>
<protein>
    <recommendedName>
        <fullName evidence="3">DUF3375 family protein</fullName>
    </recommendedName>
</protein>
<evidence type="ECO:0008006" key="3">
    <source>
        <dbReference type="Google" id="ProtNLM"/>
    </source>
</evidence>
<evidence type="ECO:0000313" key="2">
    <source>
        <dbReference type="Proteomes" id="UP000247584"/>
    </source>
</evidence>
<gene>
    <name evidence="1" type="ORF">C8J23_10471</name>
</gene>
<organism evidence="1 2">
    <name type="scientific">Shewanella chilikensis</name>
    <dbReference type="NCBI Taxonomy" id="558541"/>
    <lineage>
        <taxon>Bacteria</taxon>
        <taxon>Pseudomonadati</taxon>
        <taxon>Pseudomonadota</taxon>
        <taxon>Gammaproteobacteria</taxon>
        <taxon>Alteromonadales</taxon>
        <taxon>Shewanellaceae</taxon>
        <taxon>Shewanella</taxon>
    </lineage>
</organism>
<proteinExistence type="predicted"/>
<evidence type="ECO:0000313" key="1">
    <source>
        <dbReference type="EMBL" id="PYE60211.1"/>
    </source>
</evidence>
<comment type="caution">
    <text evidence="1">The sequence shown here is derived from an EMBL/GenBank/DDBJ whole genome shotgun (WGS) entry which is preliminary data.</text>
</comment>
<dbReference type="Proteomes" id="UP000247584">
    <property type="component" value="Unassembled WGS sequence"/>
</dbReference>
<keyword evidence="2" id="KW-1185">Reference proteome</keyword>
<accession>A0ABX5PRR8</accession>
<dbReference type="RefSeq" id="WP_101052583.1">
    <property type="nucleotide sequence ID" value="NZ_BMXX01000001.1"/>
</dbReference>
<sequence>MGRKEDSKAAIRALNKHVEIVDESCYVARGQIEDSPENEKVIDSLRKNRLAYYLDESLGVQLHSKVRGLLDHVTSRHRFRERHGAFSGLIDDLENSIQSYKQAKSRRFNDGERFFDETREIVMELMDTLTETVNMFHHVIGDEFSVAFDIDEKIKLTTRCKDEITKLNLVFAQLSVEKMSDWVGLDLQLERLLMKALKGHVDKCLKDLAASNRKLVKMLDKLLKDKSAQKLNKLIDSFHNKYVSEPGYRPSISALSDLPICVSIADKLSLGGFADLESAKDEEHLINAALSALKKSKSSSLELRVDEQKVEITDGRGEEITEELDPLIQNVEFFFDAIFDDEYTQDLSAMAVFHNLNVESTPEDWMLMIMSYFEAQRKAVLKVAEVEEVREIIAPFDGAIYVKDILFRKVAHEAR</sequence>